<dbReference type="PANTHER" id="PTHR30344">
    <property type="entry name" value="6-PHOSPHOGLUCONOLACTONASE-RELATED"/>
    <property type="match status" value="1"/>
</dbReference>
<evidence type="ECO:0000256" key="2">
    <source>
        <dbReference type="ARBA" id="ARBA00022526"/>
    </source>
</evidence>
<name>A0A518BPQ4_9BACT</name>
<dbReference type="SUPFAM" id="SSF50974">
    <property type="entry name" value="Nitrous oxide reductase, N-terminal domain"/>
    <property type="match status" value="1"/>
</dbReference>
<dbReference type="AlphaFoldDB" id="A0A518BPQ4"/>
<dbReference type="InterPro" id="IPR019405">
    <property type="entry name" value="Lactonase_7-beta_prop"/>
</dbReference>
<keyword evidence="2" id="KW-0313">Glucose metabolism</keyword>
<feature type="chain" id="PRO_5022193109" evidence="3">
    <location>
        <begin position="28"/>
        <end position="369"/>
    </location>
</feature>
<accession>A0A518BPQ4</accession>
<comment type="similarity">
    <text evidence="1">Belongs to the cycloisomerase 2 family.</text>
</comment>
<dbReference type="PANTHER" id="PTHR30344:SF1">
    <property type="entry name" value="6-PHOSPHOGLUCONOLACTONASE"/>
    <property type="match status" value="1"/>
</dbReference>
<dbReference type="Pfam" id="PF10282">
    <property type="entry name" value="Lactonase"/>
    <property type="match status" value="3"/>
</dbReference>
<protein>
    <submittedName>
        <fullName evidence="4">6-phosphogluconolactonase</fullName>
    </submittedName>
</protein>
<reference evidence="4 5" key="1">
    <citation type="submission" date="2019-02" db="EMBL/GenBank/DDBJ databases">
        <title>Deep-cultivation of Planctomycetes and their phenomic and genomic characterization uncovers novel biology.</title>
        <authorList>
            <person name="Wiegand S."/>
            <person name="Jogler M."/>
            <person name="Boedeker C."/>
            <person name="Pinto D."/>
            <person name="Vollmers J."/>
            <person name="Rivas-Marin E."/>
            <person name="Kohn T."/>
            <person name="Peeters S.H."/>
            <person name="Heuer A."/>
            <person name="Rast P."/>
            <person name="Oberbeckmann S."/>
            <person name="Bunk B."/>
            <person name="Jeske O."/>
            <person name="Meyerdierks A."/>
            <person name="Storesund J.E."/>
            <person name="Kallscheuer N."/>
            <person name="Luecker S."/>
            <person name="Lage O.M."/>
            <person name="Pohl T."/>
            <person name="Merkel B.J."/>
            <person name="Hornburger P."/>
            <person name="Mueller R.-W."/>
            <person name="Bruemmer F."/>
            <person name="Labrenz M."/>
            <person name="Spormann A.M."/>
            <person name="Op den Camp H."/>
            <person name="Overmann J."/>
            <person name="Amann R."/>
            <person name="Jetten M.S.M."/>
            <person name="Mascher T."/>
            <person name="Medema M.H."/>
            <person name="Devos D.P."/>
            <person name="Kaster A.-K."/>
            <person name="Ovreas L."/>
            <person name="Rohde M."/>
            <person name="Galperin M.Y."/>
            <person name="Jogler C."/>
        </authorList>
    </citation>
    <scope>NUCLEOTIDE SEQUENCE [LARGE SCALE GENOMIC DNA]</scope>
    <source>
        <strain evidence="4 5">Pla133</strain>
    </source>
</reference>
<dbReference type="Gene3D" id="2.130.10.10">
    <property type="entry name" value="YVTN repeat-like/Quinoprotein amine dehydrogenase"/>
    <property type="match status" value="3"/>
</dbReference>
<dbReference type="KEGG" id="pbap:Pla133_40280"/>
<dbReference type="EMBL" id="CP036287">
    <property type="protein sequence ID" value="QDU68913.1"/>
    <property type="molecule type" value="Genomic_DNA"/>
</dbReference>
<evidence type="ECO:0000256" key="1">
    <source>
        <dbReference type="ARBA" id="ARBA00005564"/>
    </source>
</evidence>
<dbReference type="Proteomes" id="UP000316921">
    <property type="component" value="Chromosome"/>
</dbReference>
<gene>
    <name evidence="4" type="ORF">Pla133_40280</name>
</gene>
<dbReference type="GO" id="GO:0006006">
    <property type="term" value="P:glucose metabolic process"/>
    <property type="evidence" value="ECO:0007669"/>
    <property type="project" value="UniProtKB-KW"/>
</dbReference>
<sequence length="369" mass="37232" precursor="true">MQLNVFDNLRSSVLVVAAIAAGGVATAQSTVAPGAIYTMTNATDGNAIAIFDRGLDGAASYVGLVPTGGTGTGAGLGNQGGVILAQSDRFLLTVNAGSDTISVFRVDEYGLALTSVTPSGGDLPVSLTQHDGLVYALNAGSDSIAGFRLTFDGSLVPIPGSVTGLSALDAAAAQIGFAPDGDFLYVTHRANNLIDRFAVGPQGLARRVVPMTSNGATPFGFAFGQRDQLFVSEAAGGADSASTVSTYRLGEFGQLQTVTGSAPTTQTAACWVVASPDGRTIYTSNTGSDSISSFRVGFEGELRLLDPQAANTAAGPLDMALTLDGKFFYVIDAAAGVLGDYVVNDDASLTGIPGGSPVLPASVSGLAVR</sequence>
<dbReference type="InterPro" id="IPR050282">
    <property type="entry name" value="Cycloisomerase_2"/>
</dbReference>
<organism evidence="4 5">
    <name type="scientific">Engelhardtia mirabilis</name>
    <dbReference type="NCBI Taxonomy" id="2528011"/>
    <lineage>
        <taxon>Bacteria</taxon>
        <taxon>Pseudomonadati</taxon>
        <taxon>Planctomycetota</taxon>
        <taxon>Planctomycetia</taxon>
        <taxon>Planctomycetia incertae sedis</taxon>
        <taxon>Engelhardtia</taxon>
    </lineage>
</organism>
<feature type="signal peptide" evidence="3">
    <location>
        <begin position="1"/>
        <end position="27"/>
    </location>
</feature>
<keyword evidence="2" id="KW-0119">Carbohydrate metabolism</keyword>
<evidence type="ECO:0000313" key="4">
    <source>
        <dbReference type="EMBL" id="QDU68913.1"/>
    </source>
</evidence>
<evidence type="ECO:0000256" key="3">
    <source>
        <dbReference type="SAM" id="SignalP"/>
    </source>
</evidence>
<evidence type="ECO:0000313" key="5">
    <source>
        <dbReference type="Proteomes" id="UP000316921"/>
    </source>
</evidence>
<keyword evidence="5" id="KW-1185">Reference proteome</keyword>
<keyword evidence="3" id="KW-0732">Signal</keyword>
<dbReference type="InterPro" id="IPR015943">
    <property type="entry name" value="WD40/YVTN_repeat-like_dom_sf"/>
</dbReference>
<proteinExistence type="inferred from homology"/>
<dbReference type="GO" id="GO:0017057">
    <property type="term" value="F:6-phosphogluconolactonase activity"/>
    <property type="evidence" value="ECO:0007669"/>
    <property type="project" value="TreeGrafter"/>
</dbReference>
<dbReference type="InterPro" id="IPR011045">
    <property type="entry name" value="N2O_reductase_N"/>
</dbReference>
<dbReference type="RefSeq" id="WP_419191743.1">
    <property type="nucleotide sequence ID" value="NZ_CP036287.1"/>
</dbReference>